<evidence type="ECO:0000256" key="1">
    <source>
        <dbReference type="SAM" id="MobiDB-lite"/>
    </source>
</evidence>
<feature type="transmembrane region" description="Helical" evidence="2">
    <location>
        <begin position="93"/>
        <end position="116"/>
    </location>
</feature>
<evidence type="ECO:0000256" key="2">
    <source>
        <dbReference type="SAM" id="Phobius"/>
    </source>
</evidence>
<dbReference type="AlphaFoldDB" id="A0A839ND01"/>
<name>A0A839ND01_9MICO</name>
<proteinExistence type="predicted"/>
<dbReference type="RefSeq" id="WP_183323166.1">
    <property type="nucleotide sequence ID" value="NZ_JACHVQ010000007.1"/>
</dbReference>
<sequence>MIRRGLLVLCATCAAVLLPWTAYLGTTLPTDHRADAWRAAWVGFDLALFLLFGCALWLGGRRHPMAAPVMTATAALLLCDAWFDIVLDWGSAAVWASVASAALVEIPLAAVLLAFGRQMLSGGMARHVLTAGDVRAQRDSTVARVMTALADGPLDTGAIATRTGLTPHAVTASLGEAANVRQVRRLADGRWRQLPVSFERPSPAGLGEADRRTLEAFYDEKLHQELELFAWAAARHHEFGEWAKGSRSSMWLTERELRRFDREYLDLVLRYGMLHQVPAEGTREFAVRWYAFPTRDEFERGVVPGPQPSTAQVSPPCSKASSSSSVAGPFGDAASTCARTPSS</sequence>
<gene>
    <name evidence="3" type="ORF">FHU39_004790</name>
</gene>
<dbReference type="InterPro" id="IPR036390">
    <property type="entry name" value="WH_DNA-bd_sf"/>
</dbReference>
<accession>A0A839ND01</accession>
<keyword evidence="2" id="KW-1133">Transmembrane helix</keyword>
<dbReference type="EMBL" id="JACHVQ010000007">
    <property type="protein sequence ID" value="MBB2894739.1"/>
    <property type="molecule type" value="Genomic_DNA"/>
</dbReference>
<keyword evidence="2" id="KW-0812">Transmembrane</keyword>
<reference evidence="3 4" key="1">
    <citation type="submission" date="2020-08" db="EMBL/GenBank/DDBJ databases">
        <title>Sequencing the genomes of 1000 actinobacteria strains.</title>
        <authorList>
            <person name="Klenk H.-P."/>
        </authorList>
    </citation>
    <scope>NUCLEOTIDE SEQUENCE [LARGE SCALE GENOMIC DNA]</scope>
    <source>
        <strain evidence="3 4">DSM 105369</strain>
    </source>
</reference>
<comment type="caution">
    <text evidence="3">The sequence shown here is derived from an EMBL/GenBank/DDBJ whole genome shotgun (WGS) entry which is preliminary data.</text>
</comment>
<evidence type="ECO:0000313" key="4">
    <source>
        <dbReference type="Proteomes" id="UP000559182"/>
    </source>
</evidence>
<keyword evidence="2" id="KW-0472">Membrane</keyword>
<feature type="compositionally biased region" description="Low complexity" evidence="1">
    <location>
        <begin position="313"/>
        <end position="327"/>
    </location>
</feature>
<feature type="region of interest" description="Disordered" evidence="1">
    <location>
        <begin position="300"/>
        <end position="343"/>
    </location>
</feature>
<evidence type="ECO:0000313" key="3">
    <source>
        <dbReference type="EMBL" id="MBB2894739.1"/>
    </source>
</evidence>
<dbReference type="SUPFAM" id="SSF46785">
    <property type="entry name" value="Winged helix' DNA-binding domain"/>
    <property type="match status" value="1"/>
</dbReference>
<organism evidence="3 4">
    <name type="scientific">Flexivirga oryzae</name>
    <dbReference type="NCBI Taxonomy" id="1794944"/>
    <lineage>
        <taxon>Bacteria</taxon>
        <taxon>Bacillati</taxon>
        <taxon>Actinomycetota</taxon>
        <taxon>Actinomycetes</taxon>
        <taxon>Micrococcales</taxon>
        <taxon>Dermacoccaceae</taxon>
        <taxon>Flexivirga</taxon>
    </lineage>
</organism>
<dbReference type="Proteomes" id="UP000559182">
    <property type="component" value="Unassembled WGS sequence"/>
</dbReference>
<keyword evidence="4" id="KW-1185">Reference proteome</keyword>
<feature type="transmembrane region" description="Helical" evidence="2">
    <location>
        <begin position="40"/>
        <end position="58"/>
    </location>
</feature>
<feature type="transmembrane region" description="Helical" evidence="2">
    <location>
        <begin position="65"/>
        <end position="87"/>
    </location>
</feature>
<protein>
    <submittedName>
        <fullName evidence="3">Uncharacterized protein</fullName>
    </submittedName>
</protein>